<evidence type="ECO:0000313" key="2">
    <source>
        <dbReference type="Proteomes" id="UP000228921"/>
    </source>
</evidence>
<sequence length="387" mass="44779">MTDALSIRKVETSQDFKVFLEFPWTHYRNDPNWVPPLVSSRRHLLDKKRNASWQYMVGEYYVAWRGKKPVGTIAAFVNHRHNQTHNENLGWFGFFECKDNQETATALLSTAAEYARSQGCDAMRGPASFTLNDECALLIENFSEPMILMPYNPPYYQRLVEESGLGLAKAMDLVSYIARPSSYLDENGNIPERLLRVIEKVSKKHNVTVRRANVKDLHKEVHLLAEIYRAAWADNWGFVPPTDAEIDDLFTQLRPFFDPRLGEFGMVDGQVVGFMLALPNMNQVLKRAYPHPRVPEWWTLLKALWHWKIRPKITEQRIVMFGVKPEYQRMGVAAAILLAHMEATMKTPYPDVDLGWVLETNAGVDTLAKSFNCPIYKRYRFYQMPLS</sequence>
<dbReference type="PANTHER" id="PTHR41368:SF1">
    <property type="entry name" value="PROTEIN YGHO"/>
    <property type="match status" value="1"/>
</dbReference>
<evidence type="ECO:0008006" key="3">
    <source>
        <dbReference type="Google" id="ProtNLM"/>
    </source>
</evidence>
<comment type="caution">
    <text evidence="1">The sequence shown here is derived from an EMBL/GenBank/DDBJ whole genome shotgun (WGS) entry which is preliminary data.</text>
</comment>
<dbReference type="InterPro" id="IPR016181">
    <property type="entry name" value="Acyl_CoA_acyltransferase"/>
</dbReference>
<name>A0A2M8P129_9CHLR</name>
<gene>
    <name evidence="1" type="ORF">CUN51_05170</name>
</gene>
<dbReference type="SUPFAM" id="SSF55729">
    <property type="entry name" value="Acyl-CoA N-acyltransferases (Nat)"/>
    <property type="match status" value="1"/>
</dbReference>
<dbReference type="CDD" id="cd04301">
    <property type="entry name" value="NAT_SF"/>
    <property type="match status" value="1"/>
</dbReference>
<dbReference type="AlphaFoldDB" id="A0A2M8P129"/>
<accession>A0A2M8P129</accession>
<reference evidence="1 2" key="1">
    <citation type="submission" date="2017-11" db="EMBL/GenBank/DDBJ databases">
        <title>Evolution of Phototrophy in the Chloroflexi Phylum Driven by Horizontal Gene Transfer.</title>
        <authorList>
            <person name="Ward L.M."/>
            <person name="Hemp J."/>
            <person name="Shih P.M."/>
            <person name="Mcglynn S.E."/>
            <person name="Fischer W."/>
        </authorList>
    </citation>
    <scope>NUCLEOTIDE SEQUENCE [LARGE SCALE GENOMIC DNA]</scope>
    <source>
        <strain evidence="1">CP2_2F</strain>
    </source>
</reference>
<dbReference type="InterPro" id="IPR039968">
    <property type="entry name" value="BcerS-like"/>
</dbReference>
<dbReference type="Gene3D" id="3.40.630.30">
    <property type="match status" value="2"/>
</dbReference>
<dbReference type="Proteomes" id="UP000228921">
    <property type="component" value="Unassembled WGS sequence"/>
</dbReference>
<protein>
    <recommendedName>
        <fullName evidence="3">N-acetyltransferase</fullName>
    </recommendedName>
</protein>
<dbReference type="EMBL" id="PGTK01000004">
    <property type="protein sequence ID" value="PJF31257.1"/>
    <property type="molecule type" value="Genomic_DNA"/>
</dbReference>
<proteinExistence type="predicted"/>
<dbReference type="PANTHER" id="PTHR41368">
    <property type="entry name" value="PROTEIN YGHO"/>
    <property type="match status" value="1"/>
</dbReference>
<organism evidence="1 2">
    <name type="scientific">Candidatus Thermofonsia Clade 1 bacterium</name>
    <dbReference type="NCBI Taxonomy" id="2364210"/>
    <lineage>
        <taxon>Bacteria</taxon>
        <taxon>Bacillati</taxon>
        <taxon>Chloroflexota</taxon>
        <taxon>Candidatus Thermofontia</taxon>
        <taxon>Candidatus Thermofonsia Clade 1</taxon>
    </lineage>
</organism>
<evidence type="ECO:0000313" key="1">
    <source>
        <dbReference type="EMBL" id="PJF31257.1"/>
    </source>
</evidence>